<dbReference type="InterPro" id="IPR005123">
    <property type="entry name" value="Oxoglu/Fe-dep_dioxygenase_dom"/>
</dbReference>
<feature type="transmembrane region" description="Helical" evidence="9">
    <location>
        <begin position="66"/>
        <end position="88"/>
    </location>
</feature>
<dbReference type="PANTHER" id="PTHR10869:SF246">
    <property type="entry name" value="TRANSMEMBRANE PROLYL 4-HYDROXYLASE"/>
    <property type="match status" value="1"/>
</dbReference>
<evidence type="ECO:0000313" key="12">
    <source>
        <dbReference type="Proteomes" id="UP001205105"/>
    </source>
</evidence>
<evidence type="ECO:0000256" key="4">
    <source>
        <dbReference type="ARBA" id="ARBA00022964"/>
    </source>
</evidence>
<reference evidence="11" key="1">
    <citation type="submission" date="2020-11" db="EMBL/GenBank/DDBJ databases">
        <title>Chlorella ohadii genome sequencing and assembly.</title>
        <authorList>
            <person name="Murik O."/>
            <person name="Treves H."/>
            <person name="Kedem I."/>
            <person name="Shotland Y."/>
            <person name="Kaplan A."/>
        </authorList>
    </citation>
    <scope>NUCLEOTIDE SEQUENCE</scope>
    <source>
        <strain evidence="11">1</strain>
    </source>
</reference>
<keyword evidence="3" id="KW-0479">Metal-binding</keyword>
<dbReference type="Gene3D" id="2.60.120.620">
    <property type="entry name" value="q2cbj1_9rhob like domain"/>
    <property type="match status" value="1"/>
</dbReference>
<feature type="compositionally biased region" description="Pro residues" evidence="8">
    <location>
        <begin position="221"/>
        <end position="231"/>
    </location>
</feature>
<dbReference type="GO" id="GO:0005506">
    <property type="term" value="F:iron ion binding"/>
    <property type="evidence" value="ECO:0007669"/>
    <property type="project" value="InterPro"/>
</dbReference>
<proteinExistence type="predicted"/>
<keyword evidence="4" id="KW-0223">Dioxygenase</keyword>
<name>A0AAD5H1B1_9CHLO</name>
<evidence type="ECO:0000256" key="5">
    <source>
        <dbReference type="ARBA" id="ARBA00023002"/>
    </source>
</evidence>
<dbReference type="InterPro" id="IPR044862">
    <property type="entry name" value="Pro_4_hyd_alph_FE2OG_OXY"/>
</dbReference>
<dbReference type="PANTHER" id="PTHR10869">
    <property type="entry name" value="PROLYL 4-HYDROXYLASE ALPHA SUBUNIT"/>
    <property type="match status" value="1"/>
</dbReference>
<keyword evidence="9" id="KW-1133">Transmembrane helix</keyword>
<evidence type="ECO:0000256" key="9">
    <source>
        <dbReference type="SAM" id="Phobius"/>
    </source>
</evidence>
<feature type="region of interest" description="Disordered" evidence="8">
    <location>
        <begin position="1"/>
        <end position="64"/>
    </location>
</feature>
<evidence type="ECO:0000256" key="1">
    <source>
        <dbReference type="ARBA" id="ARBA00001961"/>
    </source>
</evidence>
<keyword evidence="9" id="KW-0812">Transmembrane</keyword>
<dbReference type="GO" id="GO:0005789">
    <property type="term" value="C:endoplasmic reticulum membrane"/>
    <property type="evidence" value="ECO:0007669"/>
    <property type="project" value="UniProtKB-SubCell"/>
</dbReference>
<evidence type="ECO:0000256" key="3">
    <source>
        <dbReference type="ARBA" id="ARBA00022723"/>
    </source>
</evidence>
<feature type="region of interest" description="Disordered" evidence="8">
    <location>
        <begin position="149"/>
        <end position="231"/>
    </location>
</feature>
<dbReference type="SMART" id="SM00702">
    <property type="entry name" value="P4Hc"/>
    <property type="match status" value="1"/>
</dbReference>
<dbReference type="EMBL" id="JADXDR010000083">
    <property type="protein sequence ID" value="KAI7840276.1"/>
    <property type="molecule type" value="Genomic_DNA"/>
</dbReference>
<organism evidence="11 12">
    <name type="scientific">Chlorella ohadii</name>
    <dbReference type="NCBI Taxonomy" id="2649997"/>
    <lineage>
        <taxon>Eukaryota</taxon>
        <taxon>Viridiplantae</taxon>
        <taxon>Chlorophyta</taxon>
        <taxon>core chlorophytes</taxon>
        <taxon>Trebouxiophyceae</taxon>
        <taxon>Chlorellales</taxon>
        <taxon>Chlorellaceae</taxon>
        <taxon>Chlorella clade</taxon>
        <taxon>Chlorella</taxon>
    </lineage>
</organism>
<gene>
    <name evidence="11" type="ORF">COHA_006058</name>
</gene>
<comment type="catalytic activity">
    <reaction evidence="7">
        <text>L-prolyl-[collagen] + 2-oxoglutarate + O2 = trans-4-hydroxy-L-prolyl-[collagen] + succinate + CO2</text>
        <dbReference type="Rhea" id="RHEA:18945"/>
        <dbReference type="Rhea" id="RHEA-COMP:11676"/>
        <dbReference type="Rhea" id="RHEA-COMP:11680"/>
        <dbReference type="ChEBI" id="CHEBI:15379"/>
        <dbReference type="ChEBI" id="CHEBI:16526"/>
        <dbReference type="ChEBI" id="CHEBI:16810"/>
        <dbReference type="ChEBI" id="CHEBI:30031"/>
        <dbReference type="ChEBI" id="CHEBI:50342"/>
        <dbReference type="ChEBI" id="CHEBI:61965"/>
        <dbReference type="EC" id="1.14.11.2"/>
    </reaction>
</comment>
<comment type="cofactor">
    <cofactor evidence="1">
        <name>L-ascorbate</name>
        <dbReference type="ChEBI" id="CHEBI:38290"/>
    </cofactor>
</comment>
<dbReference type="PROSITE" id="PS51471">
    <property type="entry name" value="FE2OG_OXY"/>
    <property type="match status" value="1"/>
</dbReference>
<evidence type="ECO:0000313" key="11">
    <source>
        <dbReference type="EMBL" id="KAI7840276.1"/>
    </source>
</evidence>
<sequence>MASPARPTRRRAAAAAASSQSDDEHESPVSSHPLQPELPAATPKSTARTQQGAAGRDRRSGGGGGGLGRGAVLALLVALLAATGGALYSQPGGRDQLLAGLQTSNQALKQAVANLAWPFKLMMRLWVGVPGDFLARMDVPEETLNRLGMSTTKAPADGPPRKQQQREPRAGEVPADSVPRKQQQRELRTVDEAAEEAADGTPRRQQRREARSTLPGDVEPIPQPVPQLPPLPPITQEEIEVFEQATAEHYSMPEQDRQLLEQQVAAGQPDGSQAAAGEQAFVPGTGADAEAAAAAAFDAAVHQQYLDLPAWPQPTEQELKGGWNLTESVYDYSAKLPMAQVLSWERPRLVIFPSFLSPAEVGHMVTVSRDHLERSEVLVEDGKETKSNVRTSYGFWPQQDDVTARIQERIHRTLGIPEPFGEGLYVLNYQIGQKYDAHNDHVMDGSAWQKARNNVAEPVSVDFLKRAGGPACGPGKGGPTCGDRVATFILYLSSPKRGGTTAFPEAELTKQAMGAEHRPGTDPDEWYCRDERVLAASPPPGTGVLFWDYRPNNGGGTGSYEDGSADPLAAPVYEALHSGCPVVEGEKWVATRWIRGNRFY</sequence>
<protein>
    <recommendedName>
        <fullName evidence="10">Fe2OG dioxygenase domain-containing protein</fullName>
    </recommendedName>
</protein>
<keyword evidence="12" id="KW-1185">Reference proteome</keyword>
<evidence type="ECO:0000259" key="10">
    <source>
        <dbReference type="PROSITE" id="PS51471"/>
    </source>
</evidence>
<evidence type="ECO:0000256" key="8">
    <source>
        <dbReference type="SAM" id="MobiDB-lite"/>
    </source>
</evidence>
<dbReference type="AlphaFoldDB" id="A0AAD5H1B1"/>
<dbReference type="GO" id="GO:0004656">
    <property type="term" value="F:procollagen-proline 4-dioxygenase activity"/>
    <property type="evidence" value="ECO:0007669"/>
    <property type="project" value="UniProtKB-EC"/>
</dbReference>
<keyword evidence="6" id="KW-0408">Iron</keyword>
<dbReference type="Proteomes" id="UP001205105">
    <property type="component" value="Unassembled WGS sequence"/>
</dbReference>
<dbReference type="InterPro" id="IPR045054">
    <property type="entry name" value="P4HA-like"/>
</dbReference>
<evidence type="ECO:0000256" key="2">
    <source>
        <dbReference type="ARBA" id="ARBA00004648"/>
    </source>
</evidence>
<evidence type="ECO:0000256" key="6">
    <source>
        <dbReference type="ARBA" id="ARBA00023004"/>
    </source>
</evidence>
<dbReference type="Pfam" id="PF13640">
    <property type="entry name" value="2OG-FeII_Oxy_3"/>
    <property type="match status" value="1"/>
</dbReference>
<keyword evidence="9" id="KW-0472">Membrane</keyword>
<dbReference type="InterPro" id="IPR006620">
    <property type="entry name" value="Pro_4_hyd_alph"/>
</dbReference>
<feature type="domain" description="Fe2OG dioxygenase" evidence="10">
    <location>
        <begin position="415"/>
        <end position="596"/>
    </location>
</feature>
<accession>A0AAD5H1B1</accession>
<dbReference type="GO" id="GO:0031418">
    <property type="term" value="F:L-ascorbic acid binding"/>
    <property type="evidence" value="ECO:0007669"/>
    <property type="project" value="InterPro"/>
</dbReference>
<comment type="subcellular location">
    <subcellularLocation>
        <location evidence="2">Endoplasmic reticulum membrane</location>
        <topology evidence="2">Single-pass type II membrane protein</topology>
    </subcellularLocation>
</comment>
<evidence type="ECO:0000256" key="7">
    <source>
        <dbReference type="ARBA" id="ARBA00049169"/>
    </source>
</evidence>
<keyword evidence="5" id="KW-0560">Oxidoreductase</keyword>
<comment type="caution">
    <text evidence="11">The sequence shown here is derived from an EMBL/GenBank/DDBJ whole genome shotgun (WGS) entry which is preliminary data.</text>
</comment>